<feature type="compositionally biased region" description="Basic and acidic residues" evidence="3">
    <location>
        <begin position="154"/>
        <end position="180"/>
    </location>
</feature>
<name>A0A9W6T586_CANBO</name>
<keyword evidence="5" id="KW-1185">Reference proteome</keyword>
<dbReference type="Pfam" id="PF09736">
    <property type="entry name" value="Bud13"/>
    <property type="match status" value="1"/>
</dbReference>
<dbReference type="GO" id="GO:0000398">
    <property type="term" value="P:mRNA splicing, via spliceosome"/>
    <property type="evidence" value="ECO:0007669"/>
    <property type="project" value="TreeGrafter"/>
</dbReference>
<dbReference type="AlphaFoldDB" id="A0A9W6T586"/>
<evidence type="ECO:0000313" key="5">
    <source>
        <dbReference type="Proteomes" id="UP001165120"/>
    </source>
</evidence>
<evidence type="ECO:0000256" key="3">
    <source>
        <dbReference type="SAM" id="MobiDB-lite"/>
    </source>
</evidence>
<dbReference type="PANTHER" id="PTHR31809">
    <property type="entry name" value="BUD13 HOMOLOG"/>
    <property type="match status" value="1"/>
</dbReference>
<comment type="similarity">
    <text evidence="1">Belongs to the CWC26 family.</text>
</comment>
<dbReference type="Proteomes" id="UP001165120">
    <property type="component" value="Unassembled WGS sequence"/>
</dbReference>
<dbReference type="GO" id="GO:0005684">
    <property type="term" value="C:U2-type spliceosomal complex"/>
    <property type="evidence" value="ECO:0007669"/>
    <property type="project" value="TreeGrafter"/>
</dbReference>
<dbReference type="InterPro" id="IPR051112">
    <property type="entry name" value="CWC26_splicing_factor"/>
</dbReference>
<feature type="compositionally biased region" description="Acidic residues" evidence="3">
    <location>
        <begin position="70"/>
        <end position="79"/>
    </location>
</feature>
<feature type="region of interest" description="Disordered" evidence="3">
    <location>
        <begin position="15"/>
        <end position="95"/>
    </location>
</feature>
<accession>A0A9W6T586</accession>
<reference evidence="4" key="1">
    <citation type="submission" date="2023-04" db="EMBL/GenBank/DDBJ databases">
        <title>Candida boidinii NBRC 10035.</title>
        <authorList>
            <person name="Ichikawa N."/>
            <person name="Sato H."/>
            <person name="Tonouchi N."/>
        </authorList>
    </citation>
    <scope>NUCLEOTIDE SEQUENCE</scope>
    <source>
        <strain evidence="4">NBRC 10035</strain>
    </source>
</reference>
<evidence type="ECO:0000256" key="2">
    <source>
        <dbReference type="ARBA" id="ARBA00020644"/>
    </source>
</evidence>
<gene>
    <name evidence="4" type="ORF">Cboi02_000466300</name>
</gene>
<evidence type="ECO:0000256" key="1">
    <source>
        <dbReference type="ARBA" id="ARBA00011069"/>
    </source>
</evidence>
<dbReference type="GO" id="GO:0003723">
    <property type="term" value="F:RNA binding"/>
    <property type="evidence" value="ECO:0007669"/>
    <property type="project" value="TreeGrafter"/>
</dbReference>
<dbReference type="EMBL" id="BSXN01001965">
    <property type="protein sequence ID" value="GME75118.1"/>
    <property type="molecule type" value="Genomic_DNA"/>
</dbReference>
<comment type="caution">
    <text evidence="4">The sequence shown here is derived from an EMBL/GenBank/DDBJ whole genome shotgun (WGS) entry which is preliminary data.</text>
</comment>
<protein>
    <recommendedName>
        <fullName evidence="2">Pre-mRNA-splicing factor CWC26</fullName>
    </recommendedName>
</protein>
<evidence type="ECO:0000313" key="4">
    <source>
        <dbReference type="EMBL" id="GME75118.1"/>
    </source>
</evidence>
<sequence length="307" mass="35291">MSLADYLAKNYSFSKKDKKDKKSKKSKKSEDASSSFSSIALNNKILDSNTGSSYDINQNNNGNLGTLNVDDVDDVDADSDNGPVLVKSNKSHKGSWKRIDTNEIVNRNVKNRETSIEDITVEKPQDHDQSHLQTVYRDLKGNKLDIDPNTETTDASKSKEQKRREQANEREKRIREANESEIQKLKRFKRENDSDGNQKTYKLNQSEKDIDYNAMKSSEIKSDDPALSFNKKLITKFKSNINNSDKNVSVTGRKLYTGPYPQNRFNIKPGYRWDGVDRSNGFENKWFDKQAEIREKTILSYTLAEEY</sequence>
<feature type="compositionally biased region" description="Polar residues" evidence="3">
    <location>
        <begin position="39"/>
        <end position="56"/>
    </location>
</feature>
<organism evidence="4 5">
    <name type="scientific">Candida boidinii</name>
    <name type="common">Yeast</name>
    <dbReference type="NCBI Taxonomy" id="5477"/>
    <lineage>
        <taxon>Eukaryota</taxon>
        <taxon>Fungi</taxon>
        <taxon>Dikarya</taxon>
        <taxon>Ascomycota</taxon>
        <taxon>Saccharomycotina</taxon>
        <taxon>Pichiomycetes</taxon>
        <taxon>Pichiales</taxon>
        <taxon>Pichiaceae</taxon>
        <taxon>Ogataea</taxon>
        <taxon>Ogataea/Candida clade</taxon>
    </lineage>
</organism>
<feature type="region of interest" description="Disordered" evidence="3">
    <location>
        <begin position="140"/>
        <end position="180"/>
    </location>
</feature>
<dbReference type="GO" id="GO:0070274">
    <property type="term" value="C:RES complex"/>
    <property type="evidence" value="ECO:0007669"/>
    <property type="project" value="TreeGrafter"/>
</dbReference>
<dbReference type="InterPro" id="IPR018609">
    <property type="entry name" value="Bud13"/>
</dbReference>
<proteinExistence type="inferred from homology"/>
<dbReference type="PANTHER" id="PTHR31809:SF0">
    <property type="entry name" value="BUD13 HOMOLOG"/>
    <property type="match status" value="1"/>
</dbReference>
<feature type="compositionally biased region" description="Low complexity" evidence="3">
    <location>
        <begin position="57"/>
        <end position="69"/>
    </location>
</feature>
<feature type="compositionally biased region" description="Basic residues" evidence="3">
    <location>
        <begin position="16"/>
        <end position="27"/>
    </location>
</feature>